<dbReference type="EMBL" id="BPLR01005238">
    <property type="protein sequence ID" value="GIY00906.1"/>
    <property type="molecule type" value="Genomic_DNA"/>
</dbReference>
<evidence type="ECO:0000313" key="1">
    <source>
        <dbReference type="EMBL" id="GIY00906.1"/>
    </source>
</evidence>
<keyword evidence="2" id="KW-1185">Reference proteome</keyword>
<gene>
    <name evidence="1" type="ORF">CEXT_354001</name>
</gene>
<evidence type="ECO:0000313" key="2">
    <source>
        <dbReference type="Proteomes" id="UP001054945"/>
    </source>
</evidence>
<organism evidence="1 2">
    <name type="scientific">Caerostris extrusa</name>
    <name type="common">Bark spider</name>
    <name type="synonym">Caerostris bankana</name>
    <dbReference type="NCBI Taxonomy" id="172846"/>
    <lineage>
        <taxon>Eukaryota</taxon>
        <taxon>Metazoa</taxon>
        <taxon>Ecdysozoa</taxon>
        <taxon>Arthropoda</taxon>
        <taxon>Chelicerata</taxon>
        <taxon>Arachnida</taxon>
        <taxon>Araneae</taxon>
        <taxon>Araneomorphae</taxon>
        <taxon>Entelegynae</taxon>
        <taxon>Araneoidea</taxon>
        <taxon>Araneidae</taxon>
        <taxon>Caerostris</taxon>
    </lineage>
</organism>
<sequence length="87" mass="9828">MLNHLSARAFQRFAFHQDCGPIVRVVFIQITYFSEIGLRNGCWRGGVRVGHVEQVATDSLSKENLLSLFLSTKILSALQTSNTRFTK</sequence>
<proteinExistence type="predicted"/>
<dbReference type="AlphaFoldDB" id="A0AAV4PX62"/>
<accession>A0AAV4PX62</accession>
<protein>
    <submittedName>
        <fullName evidence="1">Uncharacterized protein</fullName>
    </submittedName>
</protein>
<reference evidence="1 2" key="1">
    <citation type="submission" date="2021-06" db="EMBL/GenBank/DDBJ databases">
        <title>Caerostris extrusa draft genome.</title>
        <authorList>
            <person name="Kono N."/>
            <person name="Arakawa K."/>
        </authorList>
    </citation>
    <scope>NUCLEOTIDE SEQUENCE [LARGE SCALE GENOMIC DNA]</scope>
</reference>
<dbReference type="Proteomes" id="UP001054945">
    <property type="component" value="Unassembled WGS sequence"/>
</dbReference>
<name>A0AAV4PX62_CAEEX</name>
<comment type="caution">
    <text evidence="1">The sequence shown here is derived from an EMBL/GenBank/DDBJ whole genome shotgun (WGS) entry which is preliminary data.</text>
</comment>